<evidence type="ECO:0000256" key="1">
    <source>
        <dbReference type="SAM" id="SignalP"/>
    </source>
</evidence>
<dbReference type="PROSITE" id="PS50231">
    <property type="entry name" value="RICIN_B_LECTIN"/>
    <property type="match status" value="1"/>
</dbReference>
<dbReference type="Proteomes" id="UP000568380">
    <property type="component" value="Unassembled WGS sequence"/>
</dbReference>
<sequence length="208" mass="22826">MRLLSIAIAVVLVSFGSAPASAAEPPTVSAAEAYEQIEKNVADGVGGRQLAGGVTVYESDPFFFHVRAYADSYCLDNFANGGGANNSPVGIWICNDGITQQWRWRYYSSSASYPWELVNVASGRCLDYPESAKSNLGWQFNVYDCKDGDAAGQTLRRYNNGSSFVVTSPVSQWYACLDGYSSRWTGSGSPVGLWRCDPNNPNDYQRWY</sequence>
<evidence type="ECO:0000313" key="4">
    <source>
        <dbReference type="Proteomes" id="UP000568380"/>
    </source>
</evidence>
<organism evidence="3 4">
    <name type="scientific">Nonomuraea endophytica</name>
    <dbReference type="NCBI Taxonomy" id="714136"/>
    <lineage>
        <taxon>Bacteria</taxon>
        <taxon>Bacillati</taxon>
        <taxon>Actinomycetota</taxon>
        <taxon>Actinomycetes</taxon>
        <taxon>Streptosporangiales</taxon>
        <taxon>Streptosporangiaceae</taxon>
        <taxon>Nonomuraea</taxon>
    </lineage>
</organism>
<dbReference type="Pfam" id="PF00652">
    <property type="entry name" value="Ricin_B_lectin"/>
    <property type="match status" value="1"/>
</dbReference>
<name>A0A7W8AB01_9ACTN</name>
<dbReference type="AlphaFoldDB" id="A0A7W8AB01"/>
<dbReference type="InterPro" id="IPR035992">
    <property type="entry name" value="Ricin_B-like_lectins"/>
</dbReference>
<dbReference type="Gene3D" id="2.80.10.50">
    <property type="match status" value="1"/>
</dbReference>
<dbReference type="EMBL" id="JACHIN010000012">
    <property type="protein sequence ID" value="MBB5081905.1"/>
    <property type="molecule type" value="Genomic_DNA"/>
</dbReference>
<accession>A0A7W8AB01</accession>
<reference evidence="3 4" key="1">
    <citation type="submission" date="2020-08" db="EMBL/GenBank/DDBJ databases">
        <title>Genomic Encyclopedia of Type Strains, Phase IV (KMG-IV): sequencing the most valuable type-strain genomes for metagenomic binning, comparative biology and taxonomic classification.</title>
        <authorList>
            <person name="Goeker M."/>
        </authorList>
    </citation>
    <scope>NUCLEOTIDE SEQUENCE [LARGE SCALE GENOMIC DNA]</scope>
    <source>
        <strain evidence="3 4">DSM 45385</strain>
    </source>
</reference>
<evidence type="ECO:0000259" key="2">
    <source>
        <dbReference type="Pfam" id="PF00652"/>
    </source>
</evidence>
<dbReference type="CDD" id="cd00161">
    <property type="entry name" value="beta-trefoil_Ricin-like"/>
    <property type="match status" value="1"/>
</dbReference>
<keyword evidence="1" id="KW-0732">Signal</keyword>
<dbReference type="RefSeq" id="WP_184969672.1">
    <property type="nucleotide sequence ID" value="NZ_JACHIN010000012.1"/>
</dbReference>
<feature type="domain" description="Ricin B lectin" evidence="2">
    <location>
        <begin position="116"/>
        <end position="207"/>
    </location>
</feature>
<protein>
    <recommendedName>
        <fullName evidence="2">Ricin B lectin domain-containing protein</fullName>
    </recommendedName>
</protein>
<comment type="caution">
    <text evidence="3">The sequence shown here is derived from an EMBL/GenBank/DDBJ whole genome shotgun (WGS) entry which is preliminary data.</text>
</comment>
<evidence type="ECO:0000313" key="3">
    <source>
        <dbReference type="EMBL" id="MBB5081905.1"/>
    </source>
</evidence>
<feature type="signal peptide" evidence="1">
    <location>
        <begin position="1"/>
        <end position="22"/>
    </location>
</feature>
<dbReference type="SUPFAM" id="SSF50370">
    <property type="entry name" value="Ricin B-like lectins"/>
    <property type="match status" value="1"/>
</dbReference>
<proteinExistence type="predicted"/>
<gene>
    <name evidence="3" type="ORF">HNR40_007400</name>
</gene>
<keyword evidence="4" id="KW-1185">Reference proteome</keyword>
<dbReference type="InterPro" id="IPR000772">
    <property type="entry name" value="Ricin_B_lectin"/>
</dbReference>
<feature type="chain" id="PRO_5030613932" description="Ricin B lectin domain-containing protein" evidence="1">
    <location>
        <begin position="23"/>
        <end position="208"/>
    </location>
</feature>